<reference evidence="2" key="1">
    <citation type="submission" date="2022-11" db="UniProtKB">
        <authorList>
            <consortium name="WormBaseParasite"/>
        </authorList>
    </citation>
    <scope>IDENTIFICATION</scope>
</reference>
<evidence type="ECO:0000313" key="2">
    <source>
        <dbReference type="WBParaSite" id="JU765_v2.g6017.t1"/>
    </source>
</evidence>
<name>A0AC34RF78_9BILA</name>
<dbReference type="Proteomes" id="UP000887576">
    <property type="component" value="Unplaced"/>
</dbReference>
<sequence>MTEPISVCVGNIITDMLFGKTFEHTDLEFRKMQKMLDKQSRMVLNPIMGIYLVAPFTTQIPVLNGPWKELMEIRDTLWEILAREIVDHKKVFNPFVEPSDFTFAYLFEIWQRKQNEKDLSFFSEKQLQMLLLDLFFAGMETTVTTCKWGILMLILHPEIQKKAQQELDQLPEKIILADRMRLVYINALINEIQRTANILPINLLRAVAEDVEIDGFKFPAGTMVLPQISIAMNDPEYFPDPEKFDPERFIDENQNLKKIDALMPFSLGKRQCLGESLARAELFLIFANLLRNFDFSIDETNPPSKTRVFGLTVSPKPYKCVLKRRC</sequence>
<dbReference type="WBParaSite" id="JU765_v2.g6017.t1">
    <property type="protein sequence ID" value="JU765_v2.g6017.t1"/>
    <property type="gene ID" value="JU765_v2.g6017"/>
</dbReference>
<evidence type="ECO:0000313" key="1">
    <source>
        <dbReference type="Proteomes" id="UP000887576"/>
    </source>
</evidence>
<protein>
    <submittedName>
        <fullName evidence="2">Cytochrome P450</fullName>
    </submittedName>
</protein>
<organism evidence="1 2">
    <name type="scientific">Panagrolaimus sp. JU765</name>
    <dbReference type="NCBI Taxonomy" id="591449"/>
    <lineage>
        <taxon>Eukaryota</taxon>
        <taxon>Metazoa</taxon>
        <taxon>Ecdysozoa</taxon>
        <taxon>Nematoda</taxon>
        <taxon>Chromadorea</taxon>
        <taxon>Rhabditida</taxon>
        <taxon>Tylenchina</taxon>
        <taxon>Panagrolaimomorpha</taxon>
        <taxon>Panagrolaimoidea</taxon>
        <taxon>Panagrolaimidae</taxon>
        <taxon>Panagrolaimus</taxon>
    </lineage>
</organism>
<accession>A0AC34RF78</accession>
<proteinExistence type="predicted"/>